<protein>
    <recommendedName>
        <fullName evidence="5">HAT C-terminal dimerisation domain-containing protein</fullName>
    </recommendedName>
</protein>
<dbReference type="SUPFAM" id="SSF53098">
    <property type="entry name" value="Ribonuclease H-like"/>
    <property type="match status" value="1"/>
</dbReference>
<dbReference type="InterPro" id="IPR008906">
    <property type="entry name" value="HATC_C_dom"/>
</dbReference>
<gene>
    <name evidence="3" type="ORF">AGLY_012404</name>
</gene>
<keyword evidence="4" id="KW-1185">Reference proteome</keyword>
<dbReference type="EMBL" id="VYZN01000048">
    <property type="protein sequence ID" value="KAE9528829.1"/>
    <property type="molecule type" value="Genomic_DNA"/>
</dbReference>
<evidence type="ECO:0000313" key="4">
    <source>
        <dbReference type="Proteomes" id="UP000475862"/>
    </source>
</evidence>
<accession>A0A6G0TAC5</accession>
<name>A0A6G0TAC5_APHGL</name>
<dbReference type="PANTHER" id="PTHR45913:SF5">
    <property type="entry name" value="GENERAL TRANSCRIPTION FACTOR II-I REPEAT DOMAIN-CONTAINING PROTEIN 2A-LIKE PROTEIN"/>
    <property type="match status" value="1"/>
</dbReference>
<comment type="caution">
    <text evidence="3">The sequence shown here is derived from an EMBL/GenBank/DDBJ whole genome shotgun (WGS) entry which is preliminary data.</text>
</comment>
<reference evidence="3 4" key="1">
    <citation type="submission" date="2019-08" db="EMBL/GenBank/DDBJ databases">
        <title>The genome of the soybean aphid Biotype 1, its phylome, world population structure and adaptation to the North American continent.</title>
        <authorList>
            <person name="Giordano R."/>
            <person name="Donthu R.K."/>
            <person name="Hernandez A.G."/>
            <person name="Wright C.L."/>
            <person name="Zimin A.V."/>
        </authorList>
    </citation>
    <scope>NUCLEOTIDE SEQUENCE [LARGE SCALE GENOMIC DNA]</scope>
    <source>
        <tissue evidence="3">Whole aphids</tissue>
    </source>
</reference>
<proteinExistence type="predicted"/>
<evidence type="ECO:0008006" key="5">
    <source>
        <dbReference type="Google" id="ProtNLM"/>
    </source>
</evidence>
<dbReference type="AlphaFoldDB" id="A0A6G0TAC5"/>
<evidence type="ECO:0000259" key="2">
    <source>
        <dbReference type="Pfam" id="PF18658"/>
    </source>
</evidence>
<sequence>MCIICKETIAVLKEYNIKRHYETKHKDKFKNLEGKERVEKFNFLKKNLNFQQNIFKKKCEQNVSTVRASYRVAQLIAKESKSFSDGEFVKKCMLHVIDEICPENKCLFEQVSLSRQTITRRIEDLGLNLFEQVQDRVKHFQYFSIALDESTDMVDTAQLLIFLRGVNANFEITEELGALESLSDTTTGEDIFKALLNTFKNLGLDFENLVSITTDGAKSMIGSKSRLIGRINSKMSELNLSPPIGIHCIVHQQALCGKVLDLENVMSIVVQIINFIRSHGLNHRQFQNFLSEIESEYKDVLYHSNVRWLSREKILKRFFFLRHEIEIFLIEKNKQYTRLNDGELLWDLAILTDITHHLNLLNLKLQGKEKLVSTLLGSVKAFQNKLSLFLNQIEELNFSHFECCATLKTEDCGIFPKQRCIKIINTLIREFENRFKDIRTKEPIIHLFENPFNINPEIVEASLQLEIIELQSNNSLRTTFNNLTSSQNLVQFYSNLSEEDFPNVRKFAAKMSCIFGSTYICEQVFSTMKINKSKTRSRITNEHLHVVLRVNSTKLEPNINVLCQQKQA</sequence>
<evidence type="ECO:0000259" key="1">
    <source>
        <dbReference type="Pfam" id="PF05699"/>
    </source>
</evidence>
<dbReference type="InterPro" id="IPR040647">
    <property type="entry name" value="SPIN-DOC_Znf-C2H2"/>
</dbReference>
<dbReference type="Pfam" id="PF18658">
    <property type="entry name" value="zf-C2H2_12"/>
    <property type="match status" value="1"/>
</dbReference>
<feature type="domain" description="HAT C-terminal dimerisation" evidence="1">
    <location>
        <begin position="486"/>
        <end position="546"/>
    </location>
</feature>
<evidence type="ECO:0000313" key="3">
    <source>
        <dbReference type="EMBL" id="KAE9528829.1"/>
    </source>
</evidence>
<dbReference type="GO" id="GO:0046983">
    <property type="term" value="F:protein dimerization activity"/>
    <property type="evidence" value="ECO:0007669"/>
    <property type="project" value="InterPro"/>
</dbReference>
<organism evidence="3 4">
    <name type="scientific">Aphis glycines</name>
    <name type="common">Soybean aphid</name>
    <dbReference type="NCBI Taxonomy" id="307491"/>
    <lineage>
        <taxon>Eukaryota</taxon>
        <taxon>Metazoa</taxon>
        <taxon>Ecdysozoa</taxon>
        <taxon>Arthropoda</taxon>
        <taxon>Hexapoda</taxon>
        <taxon>Insecta</taxon>
        <taxon>Pterygota</taxon>
        <taxon>Neoptera</taxon>
        <taxon>Paraneoptera</taxon>
        <taxon>Hemiptera</taxon>
        <taxon>Sternorrhyncha</taxon>
        <taxon>Aphidomorpha</taxon>
        <taxon>Aphidoidea</taxon>
        <taxon>Aphididae</taxon>
        <taxon>Aphidini</taxon>
        <taxon>Aphis</taxon>
        <taxon>Aphis</taxon>
    </lineage>
</organism>
<dbReference type="Proteomes" id="UP000475862">
    <property type="component" value="Unassembled WGS sequence"/>
</dbReference>
<dbReference type="InterPro" id="IPR012337">
    <property type="entry name" value="RNaseH-like_sf"/>
</dbReference>
<dbReference type="Pfam" id="PF05699">
    <property type="entry name" value="Dimer_Tnp_hAT"/>
    <property type="match status" value="1"/>
</dbReference>
<feature type="domain" description="SPIN-DOC-like zinc-finger" evidence="2">
    <location>
        <begin position="1"/>
        <end position="36"/>
    </location>
</feature>
<dbReference type="OrthoDB" id="6597043at2759"/>
<dbReference type="PANTHER" id="PTHR45913">
    <property type="entry name" value="EPM2A-INTERACTING PROTEIN 1"/>
    <property type="match status" value="1"/>
</dbReference>